<organism evidence="3 4">
    <name type="scientific">Mangrovimicrobium sediminis</name>
    <dbReference type="NCBI Taxonomy" id="2562682"/>
    <lineage>
        <taxon>Bacteria</taxon>
        <taxon>Pseudomonadati</taxon>
        <taxon>Pseudomonadota</taxon>
        <taxon>Gammaproteobacteria</taxon>
        <taxon>Cellvibrionales</taxon>
        <taxon>Halieaceae</taxon>
        <taxon>Mangrovimicrobium</taxon>
    </lineage>
</organism>
<feature type="signal peptide" evidence="2">
    <location>
        <begin position="1"/>
        <end position="21"/>
    </location>
</feature>
<accession>A0A4Z0LZ86</accession>
<evidence type="ECO:0008006" key="5">
    <source>
        <dbReference type="Google" id="ProtNLM"/>
    </source>
</evidence>
<name>A0A4Z0LZ86_9GAMM</name>
<dbReference type="Gene3D" id="1.20.120.1490">
    <property type="match status" value="1"/>
</dbReference>
<dbReference type="Proteomes" id="UP000298050">
    <property type="component" value="Unassembled WGS sequence"/>
</dbReference>
<evidence type="ECO:0000256" key="2">
    <source>
        <dbReference type="SAM" id="SignalP"/>
    </source>
</evidence>
<dbReference type="RefSeq" id="WP_135445052.1">
    <property type="nucleotide sequence ID" value="NZ_SRLE01000009.1"/>
</dbReference>
<keyword evidence="4" id="KW-1185">Reference proteome</keyword>
<reference evidence="3 4" key="1">
    <citation type="submission" date="2019-04" db="EMBL/GenBank/DDBJ databases">
        <title>Taxonomy of novel Haliea sp. from mangrove soil of West Coast of India.</title>
        <authorList>
            <person name="Verma A."/>
            <person name="Kumar P."/>
            <person name="Krishnamurthi S."/>
        </authorList>
    </citation>
    <scope>NUCLEOTIDE SEQUENCE [LARGE SCALE GENOMIC DNA]</scope>
    <source>
        <strain evidence="3 4">SAOS-164</strain>
    </source>
</reference>
<comment type="caution">
    <text evidence="3">The sequence shown here is derived from an EMBL/GenBank/DDBJ whole genome shotgun (WGS) entry which is preliminary data.</text>
</comment>
<feature type="chain" id="PRO_5021449462" description="Periplasmic heavy metal sensor" evidence="2">
    <location>
        <begin position="22"/>
        <end position="96"/>
    </location>
</feature>
<gene>
    <name evidence="3" type="ORF">E4634_14320</name>
</gene>
<evidence type="ECO:0000313" key="4">
    <source>
        <dbReference type="Proteomes" id="UP000298050"/>
    </source>
</evidence>
<proteinExistence type="predicted"/>
<dbReference type="AlphaFoldDB" id="A0A4Z0LZ86"/>
<feature type="region of interest" description="Disordered" evidence="1">
    <location>
        <begin position="68"/>
        <end position="96"/>
    </location>
</feature>
<dbReference type="EMBL" id="SRLE01000009">
    <property type="protein sequence ID" value="TGD72692.1"/>
    <property type="molecule type" value="Genomic_DNA"/>
</dbReference>
<feature type="compositionally biased region" description="Basic and acidic residues" evidence="1">
    <location>
        <begin position="73"/>
        <end position="83"/>
    </location>
</feature>
<keyword evidence="2" id="KW-0732">Signal</keyword>
<evidence type="ECO:0000256" key="1">
    <source>
        <dbReference type="SAM" id="MobiDB-lite"/>
    </source>
</evidence>
<dbReference type="OrthoDB" id="6080753at2"/>
<protein>
    <recommendedName>
        <fullName evidence="5">Periplasmic heavy metal sensor</fullName>
    </recommendedName>
</protein>
<evidence type="ECO:0000313" key="3">
    <source>
        <dbReference type="EMBL" id="TGD72692.1"/>
    </source>
</evidence>
<sequence>MKNILTVSALIACLGAGAAFAQKGPPTEEQMAARLERMKAHLELTDEQVEQIRQIRADGGRRDEIRAVLTPEQQEKMDQAREARKARKQTAADDAQ</sequence>